<dbReference type="SUPFAM" id="SSF55277">
    <property type="entry name" value="GYF domain"/>
    <property type="match status" value="1"/>
</dbReference>
<name>A0A8X7W3V3_BRACI</name>
<dbReference type="Gene3D" id="3.30.1490.40">
    <property type="match status" value="1"/>
</dbReference>
<dbReference type="Pfam" id="PF02213">
    <property type="entry name" value="GYF"/>
    <property type="match status" value="1"/>
</dbReference>
<dbReference type="GO" id="GO:0003824">
    <property type="term" value="F:catalytic activity"/>
    <property type="evidence" value="ECO:0007669"/>
    <property type="project" value="UniProtKB-ARBA"/>
</dbReference>
<dbReference type="Gene3D" id="3.90.1070.10">
    <property type="match status" value="1"/>
</dbReference>
<dbReference type="InterPro" id="IPR006380">
    <property type="entry name" value="SPP-like_dom"/>
</dbReference>
<evidence type="ECO:0000259" key="2">
    <source>
        <dbReference type="PROSITE" id="PS50829"/>
    </source>
</evidence>
<sequence length="317" mass="34616">MAQELINELSQRLEKRGLDVKIIFSGGMDLDILPQGPCEENGFEGLTSRDVSSMAKTSRPIGRSAITDIHTEEEGSGWSFVEAEPPTKKQKKVNTSEGQAGATGKGSNEEPSKELLNNATMESIVSVVGKMIGSRFKPTGLTRIRLEDIVKYTLEESESSGVGKRSENIDNLSIASGEEGSWRSHRAAGQTSKANATPVKTSNVDFVIVSPAKIWALLADGIILLVLKTRLVKVMDFRSSRAVAPPELFPRIAPKISRASPAVVLQPVFKPNESDKVWHYKDPSGKVQGPFSMVQLHKWNNTGYFPAKLEIWSTNPA</sequence>
<proteinExistence type="predicted"/>
<dbReference type="PROSITE" id="PS50829">
    <property type="entry name" value="GYF"/>
    <property type="match status" value="1"/>
</dbReference>
<evidence type="ECO:0000256" key="1">
    <source>
        <dbReference type="SAM" id="MobiDB-lite"/>
    </source>
</evidence>
<dbReference type="Pfam" id="PF05116">
    <property type="entry name" value="S6PP"/>
    <property type="match status" value="1"/>
</dbReference>
<organism evidence="3 4">
    <name type="scientific">Brassica carinata</name>
    <name type="common">Ethiopian mustard</name>
    <name type="synonym">Abyssinian cabbage</name>
    <dbReference type="NCBI Taxonomy" id="52824"/>
    <lineage>
        <taxon>Eukaryota</taxon>
        <taxon>Viridiplantae</taxon>
        <taxon>Streptophyta</taxon>
        <taxon>Embryophyta</taxon>
        <taxon>Tracheophyta</taxon>
        <taxon>Spermatophyta</taxon>
        <taxon>Magnoliopsida</taxon>
        <taxon>eudicotyledons</taxon>
        <taxon>Gunneridae</taxon>
        <taxon>Pentapetalae</taxon>
        <taxon>rosids</taxon>
        <taxon>malvids</taxon>
        <taxon>Brassicales</taxon>
        <taxon>Brassicaceae</taxon>
        <taxon>Brassiceae</taxon>
        <taxon>Brassica</taxon>
    </lineage>
</organism>
<reference evidence="3 4" key="1">
    <citation type="submission" date="2020-02" db="EMBL/GenBank/DDBJ databases">
        <authorList>
            <person name="Ma Q."/>
            <person name="Huang Y."/>
            <person name="Song X."/>
            <person name="Pei D."/>
        </authorList>
    </citation>
    <scope>NUCLEOTIDE SEQUENCE [LARGE SCALE GENOMIC DNA]</scope>
    <source>
        <strain evidence="3">Sxm20200214</strain>
        <tissue evidence="3">Leaf</tissue>
    </source>
</reference>
<gene>
    <name evidence="3" type="ORF">Bca52824_016364</name>
</gene>
<dbReference type="SMART" id="SM00444">
    <property type="entry name" value="GYF"/>
    <property type="match status" value="1"/>
</dbReference>
<dbReference type="InterPro" id="IPR003169">
    <property type="entry name" value="GYF"/>
</dbReference>
<dbReference type="AlphaFoldDB" id="A0A8X7W3V3"/>
<evidence type="ECO:0000313" key="3">
    <source>
        <dbReference type="EMBL" id="KAG2323151.1"/>
    </source>
</evidence>
<dbReference type="InterPro" id="IPR035445">
    <property type="entry name" value="GYF-like_dom_sf"/>
</dbReference>
<feature type="domain" description="GYF" evidence="2">
    <location>
        <begin position="275"/>
        <end position="317"/>
    </location>
</feature>
<dbReference type="Proteomes" id="UP000886595">
    <property type="component" value="Unassembled WGS sequence"/>
</dbReference>
<dbReference type="PANTHER" id="PTHR46695:SF5">
    <property type="entry name" value="RNA POLYMERASE-ASSOCIATED PROTEIN RTF1 HOMOLOG"/>
    <property type="match status" value="1"/>
</dbReference>
<dbReference type="OrthoDB" id="6415790at2759"/>
<evidence type="ECO:0000313" key="4">
    <source>
        <dbReference type="Proteomes" id="UP000886595"/>
    </source>
</evidence>
<feature type="region of interest" description="Disordered" evidence="1">
    <location>
        <begin position="72"/>
        <end position="113"/>
    </location>
</feature>
<accession>A0A8X7W3V3</accession>
<dbReference type="PANTHER" id="PTHR46695">
    <property type="entry name" value="ZINC FINGER CCCH DOMAIN-CONTAINING PROTEIN 44-RELATED"/>
    <property type="match status" value="1"/>
</dbReference>
<protein>
    <recommendedName>
        <fullName evidence="2">GYF domain-containing protein</fullName>
    </recommendedName>
</protein>
<comment type="caution">
    <text evidence="3">The sequence shown here is derived from an EMBL/GenBank/DDBJ whole genome shotgun (WGS) entry which is preliminary data.</text>
</comment>
<dbReference type="EMBL" id="JAAMPC010000003">
    <property type="protein sequence ID" value="KAG2323151.1"/>
    <property type="molecule type" value="Genomic_DNA"/>
</dbReference>
<dbReference type="CDD" id="cd00072">
    <property type="entry name" value="GYF"/>
    <property type="match status" value="1"/>
</dbReference>
<keyword evidence="4" id="KW-1185">Reference proteome</keyword>